<dbReference type="Proteomes" id="UP000030752">
    <property type="component" value="Unassembled WGS sequence"/>
</dbReference>
<dbReference type="EMBL" id="KB822714">
    <property type="protein sequence ID" value="ETN44774.1"/>
    <property type="molecule type" value="Genomic_DNA"/>
</dbReference>
<dbReference type="VEuPathDB" id="FungiDB:HMPREF1541_04249"/>
<feature type="non-terminal residue" evidence="2">
    <location>
        <position position="1"/>
    </location>
</feature>
<feature type="non-terminal residue" evidence="2">
    <location>
        <position position="75"/>
    </location>
</feature>
<dbReference type="InterPro" id="IPR029063">
    <property type="entry name" value="SAM-dependent_MTases_sf"/>
</dbReference>
<dbReference type="GeneID" id="19977783"/>
<keyword evidence="3" id="KW-1185">Reference proteome</keyword>
<dbReference type="GeneID" id="19971588"/>
<dbReference type="EMBL" id="KB822719">
    <property type="protein sequence ID" value="ETN42308.1"/>
    <property type="molecule type" value="Genomic_DNA"/>
</dbReference>
<organism evidence="2 3">
    <name type="scientific">Cyphellophora europaea (strain CBS 101466)</name>
    <name type="common">Phialophora europaea</name>
    <dbReference type="NCBI Taxonomy" id="1220924"/>
    <lineage>
        <taxon>Eukaryota</taxon>
        <taxon>Fungi</taxon>
        <taxon>Dikarya</taxon>
        <taxon>Ascomycota</taxon>
        <taxon>Pezizomycotina</taxon>
        <taxon>Eurotiomycetes</taxon>
        <taxon>Chaetothyriomycetidae</taxon>
        <taxon>Chaetothyriales</taxon>
        <taxon>Cyphellophoraceae</taxon>
        <taxon>Cyphellophora</taxon>
    </lineage>
</organism>
<reference evidence="2 3" key="1">
    <citation type="submission" date="2013-03" db="EMBL/GenBank/DDBJ databases">
        <title>The Genome Sequence of Phialophora europaea CBS 101466.</title>
        <authorList>
            <consortium name="The Broad Institute Genomics Platform"/>
            <person name="Cuomo C."/>
            <person name="de Hoog S."/>
            <person name="Gorbushina A."/>
            <person name="Walker B."/>
            <person name="Young S.K."/>
            <person name="Zeng Q."/>
            <person name="Gargeya S."/>
            <person name="Fitzgerald M."/>
            <person name="Haas B."/>
            <person name="Abouelleil A."/>
            <person name="Allen A.W."/>
            <person name="Alvarado L."/>
            <person name="Arachchi H.M."/>
            <person name="Berlin A.M."/>
            <person name="Chapman S.B."/>
            <person name="Gainer-Dewar J."/>
            <person name="Goldberg J."/>
            <person name="Griggs A."/>
            <person name="Gujja S."/>
            <person name="Hansen M."/>
            <person name="Howarth C."/>
            <person name="Imamovic A."/>
            <person name="Ireland A."/>
            <person name="Larimer J."/>
            <person name="McCowan C."/>
            <person name="Murphy C."/>
            <person name="Pearson M."/>
            <person name="Poon T.W."/>
            <person name="Priest M."/>
            <person name="Roberts A."/>
            <person name="Saif S."/>
            <person name="Shea T."/>
            <person name="Sisk P."/>
            <person name="Sykes S."/>
            <person name="Wortman J."/>
            <person name="Nusbaum C."/>
            <person name="Birren B."/>
        </authorList>
    </citation>
    <scope>NUCLEOTIDE SEQUENCE [LARGE SCALE GENOMIC DNA]</scope>
    <source>
        <strain evidence="2 3">CBS 101466</strain>
    </source>
</reference>
<dbReference type="AlphaFoldDB" id="W2SA34"/>
<dbReference type="VEuPathDB" id="FungiDB:HMPREF1541_10444"/>
<dbReference type="HOGENOM" id="CLU_2677716_0_0_1"/>
<dbReference type="RefSeq" id="XP_008716817.1">
    <property type="nucleotide sequence ID" value="XM_008718595.1"/>
</dbReference>
<evidence type="ECO:0000313" key="1">
    <source>
        <dbReference type="EMBL" id="ETN42308.1"/>
    </source>
</evidence>
<dbReference type="OrthoDB" id="10017101at2759"/>
<accession>W2SA34</accession>
<proteinExistence type="predicted"/>
<protein>
    <recommendedName>
        <fullName evidence="4">O-methyltransferase domain-containing protein</fullName>
    </recommendedName>
</protein>
<dbReference type="InParanoid" id="W2SA34"/>
<dbReference type="Gene3D" id="3.40.50.150">
    <property type="entry name" value="Vaccinia Virus protein VP39"/>
    <property type="match status" value="1"/>
</dbReference>
<dbReference type="RefSeq" id="XP_008713337.1">
    <property type="nucleotide sequence ID" value="XM_008715115.1"/>
</dbReference>
<sequence length="75" mass="8417">IPQAEKQLAFNEMARLFKRGGRLAISDNLLKKDLTPALRQDISLYVRCVTGVSKGEDYKHYLHIAGFKGARLPST</sequence>
<gene>
    <name evidence="1" type="ORF">HMPREF1541_04249</name>
    <name evidence="2" type="ORF">HMPREF1541_10444</name>
</gene>
<evidence type="ECO:0000313" key="3">
    <source>
        <dbReference type="Proteomes" id="UP000030752"/>
    </source>
</evidence>
<dbReference type="STRING" id="1220924.W2SA34"/>
<evidence type="ECO:0008006" key="4">
    <source>
        <dbReference type="Google" id="ProtNLM"/>
    </source>
</evidence>
<name>W2SA34_CYPE1</name>
<evidence type="ECO:0000313" key="2">
    <source>
        <dbReference type="EMBL" id="ETN44774.1"/>
    </source>
</evidence>